<evidence type="ECO:0000256" key="1">
    <source>
        <dbReference type="ARBA" id="ARBA00022801"/>
    </source>
</evidence>
<dbReference type="Gene3D" id="3.90.1140.10">
    <property type="entry name" value="Cyclic phosphodiesterase"/>
    <property type="match status" value="1"/>
</dbReference>
<dbReference type="GO" id="GO:0016874">
    <property type="term" value="F:ligase activity"/>
    <property type="evidence" value="ECO:0007669"/>
    <property type="project" value="UniProtKB-KW"/>
</dbReference>
<organism evidence="2 3">
    <name type="scientific">Faecalibaculum rodentium</name>
    <dbReference type="NCBI Taxonomy" id="1702221"/>
    <lineage>
        <taxon>Bacteria</taxon>
        <taxon>Bacillati</taxon>
        <taxon>Bacillota</taxon>
        <taxon>Erysipelotrichia</taxon>
        <taxon>Erysipelotrichales</taxon>
        <taxon>Erysipelotrichaceae</taxon>
        <taxon>Faecalibaculum</taxon>
    </lineage>
</organism>
<dbReference type="InterPro" id="IPR004175">
    <property type="entry name" value="RNA_CPDase"/>
</dbReference>
<sequence length="167" mass="18816">MRLFIAIHPDPDWIRHLTGCQHQLVQAGLQGRLVPEENLHMTLAFPGNCTQDQKDTILHLLQTLSFPATDARCLGYHRFGNTRVLAFQADPAMTSFVQELRERLRDAGIPLDDKPWKPHITLARGCAPLQHPFPAPECPSLMPLSSPVLYESIQTQQGVTYRSLGRD</sequence>
<proteinExistence type="predicted"/>
<dbReference type="GO" id="GO:0008664">
    <property type="term" value="F:RNA 2',3'-cyclic 3'-phosphodiesterase activity"/>
    <property type="evidence" value="ECO:0007669"/>
    <property type="project" value="InterPro"/>
</dbReference>
<accession>A0A1Q9YHG5</accession>
<dbReference type="PANTHER" id="PTHR35561:SF1">
    <property type="entry name" value="RNA 2',3'-CYCLIC PHOSPHODIESTERASE"/>
    <property type="match status" value="1"/>
</dbReference>
<evidence type="ECO:0000313" key="2">
    <source>
        <dbReference type="EMBL" id="OLU43563.1"/>
    </source>
</evidence>
<comment type="caution">
    <text evidence="2">The sequence shown here is derived from an EMBL/GenBank/DDBJ whole genome shotgun (WGS) entry which is preliminary data.</text>
</comment>
<dbReference type="PANTHER" id="PTHR35561">
    <property type="entry name" value="RNA 2',3'-CYCLIC PHOSPHODIESTERASE"/>
    <property type="match status" value="1"/>
</dbReference>
<dbReference type="EMBL" id="MPJZ01000099">
    <property type="protein sequence ID" value="OLU43563.1"/>
    <property type="molecule type" value="Genomic_DNA"/>
</dbReference>
<name>A0A1Q9YHG5_9FIRM</name>
<dbReference type="SUPFAM" id="SSF55144">
    <property type="entry name" value="LigT-like"/>
    <property type="match status" value="1"/>
</dbReference>
<reference evidence="2 3" key="1">
    <citation type="submission" date="2016-11" db="EMBL/GenBank/DDBJ databases">
        <title>Description of two novel members of the family Erysipelotrichaceae: Ileibacterium lipovorans gen. nov., sp. nov. and Dubosiella newyorkensis, gen. nov., sp. nov.</title>
        <authorList>
            <person name="Cox L.M."/>
            <person name="Sohn J."/>
            <person name="Tyrrell K.L."/>
            <person name="Citron D.M."/>
            <person name="Lawson P.A."/>
            <person name="Patel N.B."/>
            <person name="Iizumi T."/>
            <person name="Perez-Perez G.I."/>
            <person name="Goldstein E.J."/>
            <person name="Blaser M.J."/>
        </authorList>
    </citation>
    <scope>NUCLEOTIDE SEQUENCE [LARGE SCALE GENOMIC DNA]</scope>
    <source>
        <strain evidence="2 3">NYU-BL-K8</strain>
    </source>
</reference>
<dbReference type="Proteomes" id="UP000186758">
    <property type="component" value="Unassembled WGS sequence"/>
</dbReference>
<dbReference type="GO" id="GO:0004113">
    <property type="term" value="F:2',3'-cyclic-nucleotide 3'-phosphodiesterase activity"/>
    <property type="evidence" value="ECO:0007669"/>
    <property type="project" value="InterPro"/>
</dbReference>
<gene>
    <name evidence="2" type="ORF">BO223_11775</name>
</gene>
<dbReference type="RefSeq" id="WP_075886319.1">
    <property type="nucleotide sequence ID" value="NZ_CAJTBG010000021.1"/>
</dbReference>
<keyword evidence="2" id="KW-0436">Ligase</keyword>
<dbReference type="Pfam" id="PF13563">
    <property type="entry name" value="2_5_RNA_ligase2"/>
    <property type="match status" value="1"/>
</dbReference>
<dbReference type="InterPro" id="IPR009097">
    <property type="entry name" value="Cyclic_Pdiesterase"/>
</dbReference>
<dbReference type="AlphaFoldDB" id="A0A1Q9YHG5"/>
<keyword evidence="1" id="KW-0378">Hydrolase</keyword>
<protein>
    <submittedName>
        <fullName evidence="2">2'-5' RNA ligase</fullName>
    </submittedName>
</protein>
<evidence type="ECO:0000313" key="3">
    <source>
        <dbReference type="Proteomes" id="UP000186758"/>
    </source>
</evidence>
<dbReference type="NCBIfam" id="TIGR02258">
    <property type="entry name" value="2_5_ligase"/>
    <property type="match status" value="1"/>
</dbReference>